<keyword evidence="1" id="KW-0175">Coiled coil</keyword>
<reference evidence="3 4" key="1">
    <citation type="submission" date="2020-05" db="EMBL/GenBank/DDBJ databases">
        <title>Identification and distribution of gene clusters putatively required for synthesis of sphingolipid metabolism inhibitors in phylogenetically diverse species of the filamentous fungus Fusarium.</title>
        <authorList>
            <person name="Kim H.-S."/>
            <person name="Busman M."/>
            <person name="Brown D.W."/>
            <person name="Divon H."/>
            <person name="Uhlig S."/>
            <person name="Proctor R.H."/>
        </authorList>
    </citation>
    <scope>NUCLEOTIDE SEQUENCE [LARGE SCALE GENOMIC DNA]</scope>
    <source>
        <strain evidence="3 4">NRRL 20693</strain>
    </source>
</reference>
<protein>
    <submittedName>
        <fullName evidence="3">Uncharacterized protein</fullName>
    </submittedName>
</protein>
<evidence type="ECO:0000313" key="4">
    <source>
        <dbReference type="Proteomes" id="UP000567885"/>
    </source>
</evidence>
<comment type="caution">
    <text evidence="3">The sequence shown here is derived from an EMBL/GenBank/DDBJ whole genome shotgun (WGS) entry which is preliminary data.</text>
</comment>
<gene>
    <name evidence="3" type="ORF">FHETE_10815</name>
</gene>
<dbReference type="AlphaFoldDB" id="A0A8H5STI9"/>
<proteinExistence type="predicted"/>
<feature type="coiled-coil region" evidence="1">
    <location>
        <begin position="378"/>
        <end position="426"/>
    </location>
</feature>
<feature type="compositionally biased region" description="Acidic residues" evidence="2">
    <location>
        <begin position="194"/>
        <end position="219"/>
    </location>
</feature>
<accession>A0A8H5STI9</accession>
<dbReference type="EMBL" id="JAAGWQ010000319">
    <property type="protein sequence ID" value="KAF5656766.1"/>
    <property type="molecule type" value="Genomic_DNA"/>
</dbReference>
<feature type="compositionally biased region" description="Polar residues" evidence="2">
    <location>
        <begin position="166"/>
        <end position="176"/>
    </location>
</feature>
<name>A0A8H5STI9_FUSHE</name>
<evidence type="ECO:0000256" key="1">
    <source>
        <dbReference type="SAM" id="Coils"/>
    </source>
</evidence>
<dbReference type="Proteomes" id="UP000567885">
    <property type="component" value="Unassembled WGS sequence"/>
</dbReference>
<evidence type="ECO:0000313" key="3">
    <source>
        <dbReference type="EMBL" id="KAF5656766.1"/>
    </source>
</evidence>
<evidence type="ECO:0000256" key="2">
    <source>
        <dbReference type="SAM" id="MobiDB-lite"/>
    </source>
</evidence>
<feature type="compositionally biased region" description="Basic and acidic residues" evidence="2">
    <location>
        <begin position="140"/>
        <end position="152"/>
    </location>
</feature>
<sequence>MAFPDSSPGTSETDPTYHTLQTPAQRSLALKIKRYAGQFPWEIVPLCSKTTWTQGVLDKFAELLIKVFSGQLSSLDTRRLRSVLMSSVERKDLDKRQILLQSDVVYALTELKKADSRHDNKTPRSAKKRGRPPSTNKQTESPKRVRVKEETPRAVTRSSGRLRGDSSINVTPLSPQTPVPIKDVDEGLTIAAIDDTDMEDNTIEVEQPDDDETEEEQQDDQVATAISEELQESARQNDFLNDYHDVEESILDTAPTSTPTPSFAEGLNTSSARRIQVAVLDMTDEELGNRLRQNLSLMATRMQNARDRRQAELEAVYEEAKLVFEKANQSLDDLLEAHETLRLAHESATADTDKARVKHEKATAVIKLAQELGADGAMETLLQTLEEAQQDQENAEAVQEIALQMVSNRRKEVEAARRAVDDAKTNLFEVDRLLTNFMNEQLQERRINCTITMGADASNEDGNNFGDLTFKLAAAIRQQVNGEELD</sequence>
<feature type="region of interest" description="Disordered" evidence="2">
    <location>
        <begin position="114"/>
        <end position="221"/>
    </location>
</feature>
<keyword evidence="4" id="KW-1185">Reference proteome</keyword>
<dbReference type="OrthoDB" id="5061200at2759"/>
<organism evidence="3 4">
    <name type="scientific">Fusarium heterosporum</name>
    <dbReference type="NCBI Taxonomy" id="42747"/>
    <lineage>
        <taxon>Eukaryota</taxon>
        <taxon>Fungi</taxon>
        <taxon>Dikarya</taxon>
        <taxon>Ascomycota</taxon>
        <taxon>Pezizomycotina</taxon>
        <taxon>Sordariomycetes</taxon>
        <taxon>Hypocreomycetidae</taxon>
        <taxon>Hypocreales</taxon>
        <taxon>Nectriaceae</taxon>
        <taxon>Fusarium</taxon>
        <taxon>Fusarium heterosporum species complex</taxon>
    </lineage>
</organism>